<dbReference type="Gene3D" id="3.40.50.1820">
    <property type="entry name" value="alpha/beta hydrolase"/>
    <property type="match status" value="1"/>
</dbReference>
<evidence type="ECO:0000256" key="3">
    <source>
        <dbReference type="ARBA" id="ARBA00022490"/>
    </source>
</evidence>
<dbReference type="Pfam" id="PF18117">
    <property type="entry name" value="EDS1_EP"/>
    <property type="match status" value="1"/>
</dbReference>
<dbReference type="InterPro" id="IPR029058">
    <property type="entry name" value="AB_hydrolase_fold"/>
</dbReference>
<protein>
    <submittedName>
        <fullName evidence="8">TSA: Wollemia nobilis Ref_Wollemi_Transcript_14260_2641 transcribed RNA sequence</fullName>
    </submittedName>
</protein>
<dbReference type="AlphaFoldDB" id="A0A0C9S6V7"/>
<dbReference type="GO" id="GO:0006952">
    <property type="term" value="P:defense response"/>
    <property type="evidence" value="ECO:0007669"/>
    <property type="project" value="UniProtKB-KW"/>
</dbReference>
<dbReference type="GO" id="GO:0006629">
    <property type="term" value="P:lipid metabolic process"/>
    <property type="evidence" value="ECO:0007669"/>
    <property type="project" value="InterPro"/>
</dbReference>
<dbReference type="EMBL" id="GCHU01014179">
    <property type="protein sequence ID" value="JAG86813.1"/>
    <property type="molecule type" value="Transcribed_RNA"/>
</dbReference>
<dbReference type="PANTHER" id="PTHR47090">
    <property type="entry name" value="PROTEIN EDS1-RELATED"/>
    <property type="match status" value="1"/>
</dbReference>
<proteinExistence type="predicted"/>
<evidence type="ECO:0000256" key="2">
    <source>
        <dbReference type="ARBA" id="ARBA00004496"/>
    </source>
</evidence>
<accession>A0A0C9S6V7</accession>
<comment type="subcellular location">
    <subcellularLocation>
        <location evidence="2">Cytoplasm</location>
    </subcellularLocation>
    <subcellularLocation>
        <location evidence="1">Nucleus</location>
    </subcellularLocation>
</comment>
<dbReference type="SUPFAM" id="SSF53474">
    <property type="entry name" value="alpha/beta-Hydrolases"/>
    <property type="match status" value="1"/>
</dbReference>
<keyword evidence="4" id="KW-0611">Plant defense</keyword>
<reference evidence="8" key="1">
    <citation type="submission" date="2015-02" db="EMBL/GenBank/DDBJ databases">
        <title>A transcriptome of Wollemia nobilis - a relic of Gondwana.</title>
        <authorList>
            <person name="Chia J.Y."/>
            <person name="Leong Y.S."/>
            <person name="Abdul Karim S."/>
            <person name="Wan Azmi N."/>
            <person name="Hercus R."/>
            <person name="Croft L."/>
        </authorList>
    </citation>
    <scope>NUCLEOTIDE SEQUENCE</scope>
    <source>
        <strain evidence="8">MaeBrown</strain>
        <tissue evidence="8">Leaf</tissue>
    </source>
</reference>
<dbReference type="InterPro" id="IPR002921">
    <property type="entry name" value="Fungal_lipase-type"/>
</dbReference>
<evidence type="ECO:0000256" key="1">
    <source>
        <dbReference type="ARBA" id="ARBA00004123"/>
    </source>
</evidence>
<dbReference type="InterPro" id="IPR044214">
    <property type="entry name" value="EDS1-like"/>
</dbReference>
<dbReference type="PANTHER" id="PTHR47090:SF6">
    <property type="entry name" value="EDS1 EP DOMAIN-CONTAINING PROTEIN"/>
    <property type="match status" value="1"/>
</dbReference>
<dbReference type="GO" id="GO:0005634">
    <property type="term" value="C:nucleus"/>
    <property type="evidence" value="ECO:0007669"/>
    <property type="project" value="UniProtKB-SubCell"/>
</dbReference>
<dbReference type="GO" id="GO:0005737">
    <property type="term" value="C:cytoplasm"/>
    <property type="evidence" value="ECO:0007669"/>
    <property type="project" value="UniProtKB-SubCell"/>
</dbReference>
<keyword evidence="3" id="KW-0963">Cytoplasm</keyword>
<evidence type="ECO:0000313" key="8">
    <source>
        <dbReference type="EMBL" id="JAG86813.1"/>
    </source>
</evidence>
<keyword evidence="5" id="KW-0539">Nucleus</keyword>
<evidence type="ECO:0000256" key="5">
    <source>
        <dbReference type="ARBA" id="ARBA00023242"/>
    </source>
</evidence>
<name>A0A0C9S6V7_9CONI</name>
<organism evidence="8">
    <name type="scientific">Wollemia nobilis</name>
    <dbReference type="NCBI Taxonomy" id="56998"/>
    <lineage>
        <taxon>Eukaryota</taxon>
        <taxon>Viridiplantae</taxon>
        <taxon>Streptophyta</taxon>
        <taxon>Embryophyta</taxon>
        <taxon>Tracheophyta</taxon>
        <taxon>Spermatophyta</taxon>
        <taxon>Pinopsida</taxon>
        <taxon>Pinidae</taxon>
        <taxon>Conifers II</taxon>
        <taxon>Araucariales</taxon>
        <taxon>Araucariaceae</taxon>
        <taxon>Wollemia</taxon>
    </lineage>
</organism>
<evidence type="ECO:0000259" key="6">
    <source>
        <dbReference type="Pfam" id="PF01764"/>
    </source>
</evidence>
<feature type="domain" description="EDS1 EP" evidence="7">
    <location>
        <begin position="430"/>
        <end position="629"/>
    </location>
</feature>
<feature type="domain" description="Fungal lipase-type" evidence="6">
    <location>
        <begin position="74"/>
        <end position="192"/>
    </location>
</feature>
<dbReference type="InterPro" id="IPR041266">
    <property type="entry name" value="EDS1_EP"/>
</dbReference>
<dbReference type="Pfam" id="PF01764">
    <property type="entry name" value="Lipase_3"/>
    <property type="match status" value="1"/>
</dbReference>
<sequence length="660" mass="74607">MASRTQVPDFFSPEWVSQILKACGAAHKGGLVKKEVSNVILIAFSGSVNGNAFSHEDTKYGVCEIKANNDYFGSMENGVEWKEPRKSALVHRGALHQFLRIWTSCNLQQEVEAALRLGKTVLFTGHSIGGAIATLATLAILEKQPKCTSVFGITFGFPLIGDEVLARAVRRQGWANQFYHVVSKSDIFARILFAPCISVSEPLQTLLPYWTSTMQQMDDCSTDIAMKEPLPANLDINKFFKTVLQHGSTVVSYTSATNMDPTNKVIAALKPALKLNPFRPFGIYVFYSEKGAVWVENYEAVLPILYYTLAAAAQDQDQGLKDSITEHTEYHRLFPAAIRNMVKLEELSNLALSQQAAASSSHNAIEIQLHALGLGIQNPQARLALRAAGEVEKQMNENVKALYDELGKFELPQGPPGRDGKPSDGGLMTELKIYRKHYLENGCGCYDGFKWQKLEKDFKANTKRLKLASIWDRVLEMVENHKLPDDFQCREEWIRAGTEYRLLVEPLDIANYYRLGKHEDSGHYLTSARPRRYSMLQKWLEDKELRDSQKQVLYSGITQESYFWAYVEEISWCMKSASNGGERPHDVRAKCDEFQSRVKRMIDMEVLCLEEVVMGDSTFLKWWNQLSEEDRRGSPLFADIARAQQAIIEKANRLTGTFSF</sequence>
<evidence type="ECO:0000256" key="4">
    <source>
        <dbReference type="ARBA" id="ARBA00022821"/>
    </source>
</evidence>
<evidence type="ECO:0000259" key="7">
    <source>
        <dbReference type="Pfam" id="PF18117"/>
    </source>
</evidence>